<accession>A0ABW6KQC5</accession>
<name>A0ABW6KQC5_9ACTN</name>
<keyword evidence="3" id="KW-1185">Reference proteome</keyword>
<protein>
    <submittedName>
        <fullName evidence="2">Uncharacterized protein</fullName>
    </submittedName>
</protein>
<comment type="caution">
    <text evidence="2">The sequence shown here is derived from an EMBL/GenBank/DDBJ whole genome shotgun (WGS) entry which is preliminary data.</text>
</comment>
<dbReference type="RefSeq" id="WP_388343144.1">
    <property type="nucleotide sequence ID" value="NZ_JBIAFJ010000002.1"/>
</dbReference>
<organism evidence="2 3">
    <name type="scientific">Streptomyces kebangsaanensis</name>
    <dbReference type="NCBI Taxonomy" id="864058"/>
    <lineage>
        <taxon>Bacteria</taxon>
        <taxon>Bacillati</taxon>
        <taxon>Actinomycetota</taxon>
        <taxon>Actinomycetes</taxon>
        <taxon>Kitasatosporales</taxon>
        <taxon>Streptomycetaceae</taxon>
        <taxon>Streptomyces</taxon>
    </lineage>
</organism>
<reference evidence="2 3" key="1">
    <citation type="submission" date="2024-10" db="EMBL/GenBank/DDBJ databases">
        <title>The Natural Products Discovery Center: Release of the First 8490 Sequenced Strains for Exploring Actinobacteria Biosynthetic Diversity.</title>
        <authorList>
            <person name="Kalkreuter E."/>
            <person name="Kautsar S.A."/>
            <person name="Yang D."/>
            <person name="Bader C.D."/>
            <person name="Teijaro C.N."/>
            <person name="Fluegel L."/>
            <person name="Davis C.M."/>
            <person name="Simpson J.R."/>
            <person name="Lauterbach L."/>
            <person name="Steele A.D."/>
            <person name="Gui C."/>
            <person name="Meng S."/>
            <person name="Li G."/>
            <person name="Viehrig K."/>
            <person name="Ye F."/>
            <person name="Su P."/>
            <person name="Kiefer A.F."/>
            <person name="Nichols A."/>
            <person name="Cepeda A.J."/>
            <person name="Yan W."/>
            <person name="Fan B."/>
            <person name="Jiang Y."/>
            <person name="Adhikari A."/>
            <person name="Zheng C.-J."/>
            <person name="Schuster L."/>
            <person name="Cowan T.M."/>
            <person name="Smanski M.J."/>
            <person name="Chevrette M.G."/>
            <person name="De Carvalho L.P.S."/>
            <person name="Shen B."/>
        </authorList>
    </citation>
    <scope>NUCLEOTIDE SEQUENCE [LARGE SCALE GENOMIC DNA]</scope>
    <source>
        <strain evidence="2 3">NPDC007147</strain>
    </source>
</reference>
<evidence type="ECO:0000313" key="2">
    <source>
        <dbReference type="EMBL" id="MFE9168768.1"/>
    </source>
</evidence>
<proteinExistence type="predicted"/>
<sequence length="84" mass="9010">MTTSGPEPAPAPSPGTAARDTARDRVGIVMGHEGPYLQLRPLSGGPEWDVDLADIRPVNPAELLRAQVAEANARSRQALREREV</sequence>
<dbReference type="Proteomes" id="UP001601197">
    <property type="component" value="Unassembled WGS sequence"/>
</dbReference>
<evidence type="ECO:0000313" key="3">
    <source>
        <dbReference type="Proteomes" id="UP001601197"/>
    </source>
</evidence>
<evidence type="ECO:0000256" key="1">
    <source>
        <dbReference type="SAM" id="MobiDB-lite"/>
    </source>
</evidence>
<dbReference type="EMBL" id="JBIAFJ010000002">
    <property type="protein sequence ID" value="MFE9168768.1"/>
    <property type="molecule type" value="Genomic_DNA"/>
</dbReference>
<feature type="region of interest" description="Disordered" evidence="1">
    <location>
        <begin position="1"/>
        <end position="26"/>
    </location>
</feature>
<gene>
    <name evidence="2" type="ORF">ACFYNZ_04425</name>
</gene>